<dbReference type="GO" id="GO:0046872">
    <property type="term" value="F:metal ion binding"/>
    <property type="evidence" value="ECO:0007669"/>
    <property type="project" value="UniProtKB-KW"/>
</dbReference>
<evidence type="ECO:0000259" key="2">
    <source>
        <dbReference type="Pfam" id="PF07883"/>
    </source>
</evidence>
<feature type="domain" description="Cupin type-2" evidence="2">
    <location>
        <begin position="38"/>
        <end position="103"/>
    </location>
</feature>
<evidence type="ECO:0000313" key="4">
    <source>
        <dbReference type="Proteomes" id="UP000276634"/>
    </source>
</evidence>
<dbReference type="PANTHER" id="PTHR35848">
    <property type="entry name" value="OXALATE-BINDING PROTEIN"/>
    <property type="match status" value="1"/>
</dbReference>
<dbReference type="CDD" id="cd06122">
    <property type="entry name" value="cupin_TTHA0104"/>
    <property type="match status" value="1"/>
</dbReference>
<comment type="caution">
    <text evidence="3">The sequence shown here is derived from an EMBL/GenBank/DDBJ whole genome shotgun (WGS) entry which is preliminary data.</text>
</comment>
<proteinExistence type="predicted"/>
<keyword evidence="1" id="KW-0479">Metal-binding</keyword>
<dbReference type="InterPro" id="IPR013096">
    <property type="entry name" value="Cupin_2"/>
</dbReference>
<dbReference type="Pfam" id="PF07883">
    <property type="entry name" value="Cupin_2"/>
    <property type="match status" value="1"/>
</dbReference>
<evidence type="ECO:0000313" key="3">
    <source>
        <dbReference type="EMBL" id="ROR32552.1"/>
    </source>
</evidence>
<reference evidence="3 4" key="1">
    <citation type="submission" date="2018-11" db="EMBL/GenBank/DDBJ databases">
        <title>Genomic Encyclopedia of Type Strains, Phase IV (KMG-IV): sequencing the most valuable type-strain genomes for metagenomic binning, comparative biology and taxonomic classification.</title>
        <authorList>
            <person name="Goeker M."/>
        </authorList>
    </citation>
    <scope>NUCLEOTIDE SEQUENCE [LARGE SCALE GENOMIC DNA]</scope>
    <source>
        <strain evidence="3 4">DSM 100275</strain>
    </source>
</reference>
<protein>
    <submittedName>
        <fullName evidence="3">Cupin domain</fullName>
    </submittedName>
</protein>
<dbReference type="Proteomes" id="UP000276634">
    <property type="component" value="Unassembled WGS sequence"/>
</dbReference>
<keyword evidence="4" id="KW-1185">Reference proteome</keyword>
<dbReference type="InterPro" id="IPR011051">
    <property type="entry name" value="RmlC_Cupin_sf"/>
</dbReference>
<dbReference type="RefSeq" id="WP_123401474.1">
    <property type="nucleotide sequence ID" value="NZ_RJVI01000002.1"/>
</dbReference>
<dbReference type="EMBL" id="RJVI01000002">
    <property type="protein sequence ID" value="ROR32552.1"/>
    <property type="molecule type" value="Genomic_DNA"/>
</dbReference>
<dbReference type="InterPro" id="IPR014710">
    <property type="entry name" value="RmlC-like_jellyroll"/>
</dbReference>
<sequence>MSEGGFHHPDRDAAYDEARLAKRNLWSSPHLVCDYYGLLPGQAQKAHAHAGNDKLYCVLRGRVEVQLGETRRELGPGEVAVAPAGVVHGLRNPGPEPALVLTVMAPPPA</sequence>
<evidence type="ECO:0000256" key="1">
    <source>
        <dbReference type="ARBA" id="ARBA00022723"/>
    </source>
</evidence>
<organism evidence="3 4">
    <name type="scientific">Inmirania thermothiophila</name>
    <dbReference type="NCBI Taxonomy" id="1750597"/>
    <lineage>
        <taxon>Bacteria</taxon>
        <taxon>Pseudomonadati</taxon>
        <taxon>Pseudomonadota</taxon>
        <taxon>Gammaproteobacteria</taxon>
        <taxon>Chromatiales</taxon>
        <taxon>Ectothiorhodospiraceae</taxon>
        <taxon>Inmirania</taxon>
    </lineage>
</organism>
<dbReference type="OrthoDB" id="9791637at2"/>
<dbReference type="Gene3D" id="2.60.120.10">
    <property type="entry name" value="Jelly Rolls"/>
    <property type="match status" value="1"/>
</dbReference>
<gene>
    <name evidence="3" type="ORF">EDC57_1754</name>
</gene>
<name>A0A3N1Y4L4_9GAMM</name>
<dbReference type="AlphaFoldDB" id="A0A3N1Y4L4"/>
<dbReference type="SUPFAM" id="SSF51182">
    <property type="entry name" value="RmlC-like cupins"/>
    <property type="match status" value="1"/>
</dbReference>
<accession>A0A3N1Y4L4</accession>
<dbReference type="InterPro" id="IPR051610">
    <property type="entry name" value="GPI/OXD"/>
</dbReference>